<evidence type="ECO:0000256" key="2">
    <source>
        <dbReference type="ARBA" id="ARBA00023002"/>
    </source>
</evidence>
<dbReference type="GO" id="GO:0070402">
    <property type="term" value="F:NADPH binding"/>
    <property type="evidence" value="ECO:0007669"/>
    <property type="project" value="TreeGrafter"/>
</dbReference>
<evidence type="ECO:0000256" key="1">
    <source>
        <dbReference type="ARBA" id="ARBA00022857"/>
    </source>
</evidence>
<dbReference type="GO" id="GO:0016651">
    <property type="term" value="F:oxidoreductase activity, acting on NAD(P)H"/>
    <property type="evidence" value="ECO:0007669"/>
    <property type="project" value="TreeGrafter"/>
</dbReference>
<dbReference type="InterPro" id="IPR013149">
    <property type="entry name" value="ADH-like_C"/>
</dbReference>
<dbReference type="Pfam" id="PF08240">
    <property type="entry name" value="ADH_N"/>
    <property type="match status" value="1"/>
</dbReference>
<dbReference type="SUPFAM" id="SSF50129">
    <property type="entry name" value="GroES-like"/>
    <property type="match status" value="1"/>
</dbReference>
<keyword evidence="5" id="KW-1185">Reference proteome</keyword>
<reference evidence="4" key="1">
    <citation type="journal article" date="2014" name="Int. J. Syst. Evol. Microbiol.">
        <title>Complete genome sequence of Corynebacterium casei LMG S-19264T (=DSM 44701T), isolated from a smear-ripened cheese.</title>
        <authorList>
            <consortium name="US DOE Joint Genome Institute (JGI-PGF)"/>
            <person name="Walter F."/>
            <person name="Albersmeier A."/>
            <person name="Kalinowski J."/>
            <person name="Ruckert C."/>
        </authorList>
    </citation>
    <scope>NUCLEOTIDE SEQUENCE</scope>
    <source>
        <strain evidence="4">JCM 19831</strain>
    </source>
</reference>
<dbReference type="SMART" id="SM00829">
    <property type="entry name" value="PKS_ER"/>
    <property type="match status" value="1"/>
</dbReference>
<feature type="domain" description="Enoyl reductase (ER)" evidence="3">
    <location>
        <begin position="15"/>
        <end position="309"/>
    </location>
</feature>
<dbReference type="InterPro" id="IPR011032">
    <property type="entry name" value="GroES-like_sf"/>
</dbReference>
<keyword evidence="1" id="KW-0521">NADP</keyword>
<dbReference type="Gene3D" id="3.90.180.10">
    <property type="entry name" value="Medium-chain alcohol dehydrogenases, catalytic domain"/>
    <property type="match status" value="1"/>
</dbReference>
<evidence type="ECO:0000313" key="5">
    <source>
        <dbReference type="Proteomes" id="UP000642070"/>
    </source>
</evidence>
<dbReference type="SUPFAM" id="SSF51735">
    <property type="entry name" value="NAD(P)-binding Rossmann-fold domains"/>
    <property type="match status" value="1"/>
</dbReference>
<dbReference type="Pfam" id="PF00107">
    <property type="entry name" value="ADH_zinc_N"/>
    <property type="match status" value="1"/>
</dbReference>
<dbReference type="PANTHER" id="PTHR48106">
    <property type="entry name" value="QUINONE OXIDOREDUCTASE PIG3-RELATED"/>
    <property type="match status" value="1"/>
</dbReference>
<evidence type="ECO:0000259" key="3">
    <source>
        <dbReference type="SMART" id="SM00829"/>
    </source>
</evidence>
<dbReference type="InterPro" id="IPR036291">
    <property type="entry name" value="NAD(P)-bd_dom_sf"/>
</dbReference>
<dbReference type="Proteomes" id="UP000642070">
    <property type="component" value="Unassembled WGS sequence"/>
</dbReference>
<name>A0A917TSY7_9ACTN</name>
<comment type="caution">
    <text evidence="4">The sequence shown here is derived from an EMBL/GenBank/DDBJ whole genome shotgun (WGS) entry which is preliminary data.</text>
</comment>
<evidence type="ECO:0000313" key="4">
    <source>
        <dbReference type="EMBL" id="GGM35673.1"/>
    </source>
</evidence>
<accession>A0A917TSY7</accession>
<sequence>MPMTRAVISAPDISGGLAIGEVPAPSPAADEALVAVRAFSLNAGEVRRALKPAERWHPGWDLAGVVEVAAADGSGPAAGTRVVGFAGVAGGGWAEHVAVRTANLAPVPEGVSLAQASCLPVAGLTALLCLEKRDSLLGRHVLVTGASGGVGQFACQLAAAAGASVVASVRRIEQASALHGSGVDEVVLAAEPLSRRFDVILECVGGDSLARSLASLAPDGVCVLYGNASESPTTFTARDFYQGGGVTLYGFFLGTDLPDRSAGPGLARLLELVRGGRLRVPIEAEAPWQELPELARRYHDREITGKVVLTIGDGTSATAPKAG</sequence>
<dbReference type="Gene3D" id="3.40.50.720">
    <property type="entry name" value="NAD(P)-binding Rossmann-like Domain"/>
    <property type="match status" value="1"/>
</dbReference>
<organism evidence="4 5">
    <name type="scientific">Dactylosporangium sucinum</name>
    <dbReference type="NCBI Taxonomy" id="1424081"/>
    <lineage>
        <taxon>Bacteria</taxon>
        <taxon>Bacillati</taxon>
        <taxon>Actinomycetota</taxon>
        <taxon>Actinomycetes</taxon>
        <taxon>Micromonosporales</taxon>
        <taxon>Micromonosporaceae</taxon>
        <taxon>Dactylosporangium</taxon>
    </lineage>
</organism>
<dbReference type="InterPro" id="IPR013154">
    <property type="entry name" value="ADH-like_N"/>
</dbReference>
<keyword evidence="2" id="KW-0560">Oxidoreductase</keyword>
<proteinExistence type="predicted"/>
<dbReference type="EMBL" id="BMPI01000019">
    <property type="protein sequence ID" value="GGM35673.1"/>
    <property type="molecule type" value="Genomic_DNA"/>
</dbReference>
<reference evidence="4" key="2">
    <citation type="submission" date="2020-09" db="EMBL/GenBank/DDBJ databases">
        <authorList>
            <person name="Sun Q."/>
            <person name="Ohkuma M."/>
        </authorList>
    </citation>
    <scope>NUCLEOTIDE SEQUENCE</scope>
    <source>
        <strain evidence="4">JCM 19831</strain>
    </source>
</reference>
<protein>
    <submittedName>
        <fullName evidence="4">Oxidoreductase</fullName>
    </submittedName>
</protein>
<gene>
    <name evidence="4" type="ORF">GCM10007977_041360</name>
</gene>
<dbReference type="InterPro" id="IPR020843">
    <property type="entry name" value="ER"/>
</dbReference>
<dbReference type="PANTHER" id="PTHR48106:SF18">
    <property type="entry name" value="QUINONE OXIDOREDUCTASE PIG3"/>
    <property type="match status" value="1"/>
</dbReference>
<dbReference type="AlphaFoldDB" id="A0A917TSY7"/>